<protein>
    <recommendedName>
        <fullName evidence="3">G-patch domain-containing protein</fullName>
    </recommendedName>
</protein>
<dbReference type="Pfam" id="PF07842">
    <property type="entry name" value="GCFC"/>
    <property type="match status" value="1"/>
</dbReference>
<dbReference type="GO" id="GO:0071008">
    <property type="term" value="C:U2-type post-mRNA release spliceosomal complex"/>
    <property type="evidence" value="ECO:0007669"/>
    <property type="project" value="TreeGrafter"/>
</dbReference>
<dbReference type="InterPro" id="IPR022783">
    <property type="entry name" value="GCFC_dom"/>
</dbReference>
<organism evidence="4">
    <name type="scientific">Lotharella oceanica</name>
    <dbReference type="NCBI Taxonomy" id="641309"/>
    <lineage>
        <taxon>Eukaryota</taxon>
        <taxon>Sar</taxon>
        <taxon>Rhizaria</taxon>
        <taxon>Cercozoa</taxon>
        <taxon>Chlorarachniophyceae</taxon>
        <taxon>Lotharella</taxon>
    </lineage>
</organism>
<feature type="region of interest" description="Disordered" evidence="2">
    <location>
        <begin position="1"/>
        <end position="56"/>
    </location>
</feature>
<dbReference type="SMART" id="SM00443">
    <property type="entry name" value="G_patch"/>
    <property type="match status" value="1"/>
</dbReference>
<feature type="region of interest" description="Disordered" evidence="2">
    <location>
        <begin position="116"/>
        <end position="154"/>
    </location>
</feature>
<gene>
    <name evidence="4" type="ORF">LSP00402_LOCUS21563</name>
</gene>
<comment type="similarity">
    <text evidence="1">Belongs to the TFP11/STIP family.</text>
</comment>
<feature type="compositionally biased region" description="Basic and acidic residues" evidence="2">
    <location>
        <begin position="17"/>
        <end position="38"/>
    </location>
</feature>
<dbReference type="AlphaFoldDB" id="A0A7S2U2W1"/>
<accession>A0A7S2U2W1</accession>
<feature type="compositionally biased region" description="Acidic residues" evidence="2">
    <location>
        <begin position="1"/>
        <end position="10"/>
    </location>
</feature>
<evidence type="ECO:0000313" key="4">
    <source>
        <dbReference type="EMBL" id="CAD9777547.1"/>
    </source>
</evidence>
<reference evidence="4" key="1">
    <citation type="submission" date="2021-01" db="EMBL/GenBank/DDBJ databases">
        <authorList>
            <person name="Corre E."/>
            <person name="Pelletier E."/>
            <person name="Niang G."/>
            <person name="Scheremetjew M."/>
            <person name="Finn R."/>
            <person name="Kale V."/>
            <person name="Holt S."/>
            <person name="Cochrane G."/>
            <person name="Meng A."/>
            <person name="Brown T."/>
            <person name="Cohen L."/>
        </authorList>
    </citation>
    <scope>NUCLEOTIDE SEQUENCE</scope>
    <source>
        <strain evidence="4">CCMP622</strain>
    </source>
</reference>
<dbReference type="PROSITE" id="PS50174">
    <property type="entry name" value="G_PATCH"/>
    <property type="match status" value="1"/>
</dbReference>
<proteinExistence type="inferred from homology"/>
<dbReference type="InterPro" id="IPR045211">
    <property type="entry name" value="TFP11/STIP/Ntr1"/>
</dbReference>
<feature type="compositionally biased region" description="Basic residues" evidence="2">
    <location>
        <begin position="130"/>
        <end position="139"/>
    </location>
</feature>
<sequence length="750" mass="84121">MEEEEEDEDEALPKSALEIRRQARLEREKRRAAEEGAGRKRPPPKPRAVKADKEFGKWAKASGGLGLKMMKAMGYKGGGLGKHAHGIVNPVKSKLRPQQMGLGYGGYKEKANMTQAELDDTEGNEEKKPRAAQKPKKRPGTNWRATGKKKPAKRVYKTVDELKEEAEKRNAPELVIDMRGPHVRVTSLDKVADLNDGTEQIHGDGWTPTGSANTLPELKWNMDALVEHTESDVHKTLQAITNRENTLKALRNQRRVIADRVEKQKKAAESLELIITLVDAARDKAASINLQEEGCLAQGGVYADTFEMLRERHSEEFQLYGLPRVAFALGAESLKKALRGWRPLAPSASKPTTLELTAMLKRWRVVLEGDEGTGALYQELLEETVMSKLAIALSSCDVRQFAKPITLLEQLRPALPPPVYRHVLLEYVSPRLRSELANWRPTRDPVPVHTWVHPWLDVLPARALGDLFTQIRTKLSDALRAWQPLDGSALVLIEPWRGVWERRDMWDFLSRSILPKLRHLCSRGVHVNPQREDPTPFRAVVRWHKVVPLHALVSMLLTDFFPKWIQALVSWLRSPATEGKFEQILRWNKGWSGQIPDALKAHPLVEAQMRRGLDLMNAAIQNEPLDPILQSMAKAFPAQQEALRREAQRYGEGATAAPAANAGAAAKKKRRPLLGGDLSVKEVLEKLAGKMGLEFMPNLKKGMRDGCEVYTFGRCNIYIKGQTLFVHVPAKGGGGAWKPFAIEDLLQMAK</sequence>
<dbReference type="GO" id="GO:0000390">
    <property type="term" value="P:spliceosomal complex disassembly"/>
    <property type="evidence" value="ECO:0007669"/>
    <property type="project" value="InterPro"/>
</dbReference>
<dbReference type="InterPro" id="IPR000467">
    <property type="entry name" value="G_patch_dom"/>
</dbReference>
<dbReference type="PANTHER" id="PTHR23329">
    <property type="entry name" value="TUFTELIN-INTERACTING PROTEIN 11-RELATED"/>
    <property type="match status" value="1"/>
</dbReference>
<evidence type="ECO:0000259" key="3">
    <source>
        <dbReference type="PROSITE" id="PS50174"/>
    </source>
</evidence>
<evidence type="ECO:0000256" key="1">
    <source>
        <dbReference type="ARBA" id="ARBA00010900"/>
    </source>
</evidence>
<dbReference type="EMBL" id="HBHP01035042">
    <property type="protein sequence ID" value="CAD9777547.1"/>
    <property type="molecule type" value="Transcribed_RNA"/>
</dbReference>
<dbReference type="PANTHER" id="PTHR23329:SF1">
    <property type="entry name" value="TUFTELIN-INTERACTING PROTEIN 11"/>
    <property type="match status" value="1"/>
</dbReference>
<dbReference type="Pfam" id="PF01585">
    <property type="entry name" value="G-patch"/>
    <property type="match status" value="1"/>
</dbReference>
<feature type="domain" description="G-patch" evidence="3">
    <location>
        <begin position="62"/>
        <end position="107"/>
    </location>
</feature>
<name>A0A7S2U2W1_9EUKA</name>
<feature type="compositionally biased region" description="Basic residues" evidence="2">
    <location>
        <begin position="39"/>
        <end position="48"/>
    </location>
</feature>
<evidence type="ECO:0000256" key="2">
    <source>
        <dbReference type="SAM" id="MobiDB-lite"/>
    </source>
</evidence>
<dbReference type="GO" id="GO:0003676">
    <property type="term" value="F:nucleic acid binding"/>
    <property type="evidence" value="ECO:0007669"/>
    <property type="project" value="InterPro"/>
</dbReference>